<sequence>MSFNIYRNPREFFDEDSTSTESISSIDEDNYTTNNIMENLQKDFNELKELVLTLATNFNTLQNKQTLTESNSVISEDRSIAGRIEQENGPSAPLIPSEPQRINFEEEDKISRFLWNATKHLPEFDNWSASVKSFISEVEEISRQIPREYHARFVKLVKSHRIRANEKRLLDGYNITGVEDFISILRMQFGEYKTFDVVQTERSFCLQKPNEPVLEYNKRFMGCQIALERAINNKCNMTPEQKQYVLIHERQTGLMLYLSGLLVINPSLHDF</sequence>
<dbReference type="AlphaFoldDB" id="A0AAD9RD99"/>
<protein>
    <recommendedName>
        <fullName evidence="3">Retrotransposon gag domain-containing protein</fullName>
    </recommendedName>
</protein>
<comment type="caution">
    <text evidence="1">The sequence shown here is derived from an EMBL/GenBank/DDBJ whole genome shotgun (WGS) entry which is preliminary data.</text>
</comment>
<evidence type="ECO:0000313" key="2">
    <source>
        <dbReference type="Proteomes" id="UP001258017"/>
    </source>
</evidence>
<dbReference type="Proteomes" id="UP001258017">
    <property type="component" value="Unassembled WGS sequence"/>
</dbReference>
<dbReference type="EMBL" id="JAIFRP010004337">
    <property type="protein sequence ID" value="KAK2577552.1"/>
    <property type="molecule type" value="Genomic_DNA"/>
</dbReference>
<reference evidence="1" key="1">
    <citation type="submission" date="2021-08" db="EMBL/GenBank/DDBJ databases">
        <authorList>
            <person name="Misof B."/>
            <person name="Oliver O."/>
            <person name="Podsiadlowski L."/>
            <person name="Donath A."/>
            <person name="Peters R."/>
            <person name="Mayer C."/>
            <person name="Rust J."/>
            <person name="Gunkel S."/>
            <person name="Lesny P."/>
            <person name="Martin S."/>
            <person name="Oeyen J.P."/>
            <person name="Petersen M."/>
            <person name="Panagiotis P."/>
            <person name="Wilbrandt J."/>
            <person name="Tanja T."/>
        </authorList>
    </citation>
    <scope>NUCLEOTIDE SEQUENCE</scope>
    <source>
        <strain evidence="1">GBR_01_08_01A</strain>
        <tissue evidence="1">Thorax + abdomen</tissue>
    </source>
</reference>
<evidence type="ECO:0008006" key="3">
    <source>
        <dbReference type="Google" id="ProtNLM"/>
    </source>
</evidence>
<proteinExistence type="predicted"/>
<reference evidence="1" key="2">
    <citation type="journal article" date="2023" name="Commun. Biol.">
        <title>Intrasexual cuticular hydrocarbon dimorphism in a wasp sheds light on hydrocarbon biosynthesis genes in Hymenoptera.</title>
        <authorList>
            <person name="Moris V.C."/>
            <person name="Podsiadlowski L."/>
            <person name="Martin S."/>
            <person name="Oeyen J.P."/>
            <person name="Donath A."/>
            <person name="Petersen M."/>
            <person name="Wilbrandt J."/>
            <person name="Misof B."/>
            <person name="Liedtke D."/>
            <person name="Thamm M."/>
            <person name="Scheiner R."/>
            <person name="Schmitt T."/>
            <person name="Niehuis O."/>
        </authorList>
    </citation>
    <scope>NUCLEOTIDE SEQUENCE</scope>
    <source>
        <strain evidence="1">GBR_01_08_01A</strain>
    </source>
</reference>
<name>A0AAD9RD99_9HYME</name>
<gene>
    <name evidence="1" type="ORF">KPH14_012885</name>
</gene>
<keyword evidence="2" id="KW-1185">Reference proteome</keyword>
<organism evidence="1 2">
    <name type="scientific">Odynerus spinipes</name>
    <dbReference type="NCBI Taxonomy" id="1348599"/>
    <lineage>
        <taxon>Eukaryota</taxon>
        <taxon>Metazoa</taxon>
        <taxon>Ecdysozoa</taxon>
        <taxon>Arthropoda</taxon>
        <taxon>Hexapoda</taxon>
        <taxon>Insecta</taxon>
        <taxon>Pterygota</taxon>
        <taxon>Neoptera</taxon>
        <taxon>Endopterygota</taxon>
        <taxon>Hymenoptera</taxon>
        <taxon>Apocrita</taxon>
        <taxon>Aculeata</taxon>
        <taxon>Vespoidea</taxon>
        <taxon>Vespidae</taxon>
        <taxon>Eumeninae</taxon>
        <taxon>Odynerus</taxon>
    </lineage>
</organism>
<accession>A0AAD9RD99</accession>
<evidence type="ECO:0000313" key="1">
    <source>
        <dbReference type="EMBL" id="KAK2577552.1"/>
    </source>
</evidence>